<dbReference type="Proteomes" id="UP000637299">
    <property type="component" value="Unassembled WGS sequence"/>
</dbReference>
<gene>
    <name evidence="1" type="ORF">IC610_01795</name>
</gene>
<protein>
    <submittedName>
        <fullName evidence="1">Uncharacterized protein</fullName>
    </submittedName>
</protein>
<name>A0ABR8Z7P2_9FLAO</name>
<comment type="caution">
    <text evidence="1">The sequence shown here is derived from an EMBL/GenBank/DDBJ whole genome shotgun (WGS) entry which is preliminary data.</text>
</comment>
<proteinExistence type="predicted"/>
<accession>A0ABR8Z7P2</accession>
<sequence length="69" mass="8211">MTTTDSKNTNLSERVKDLLFIKGYDKVFNWDDFNYYIRMTAKAIHRAEAIANLFIEESNEISDYAEYEF</sequence>
<dbReference type="EMBL" id="JACYFS010000001">
    <property type="protein sequence ID" value="MBD8081149.1"/>
    <property type="molecule type" value="Genomic_DNA"/>
</dbReference>
<organism evidence="1 2">
    <name type="scientific">Chryseobacterium caseinilyticum</name>
    <dbReference type="NCBI Taxonomy" id="2771428"/>
    <lineage>
        <taxon>Bacteria</taxon>
        <taxon>Pseudomonadati</taxon>
        <taxon>Bacteroidota</taxon>
        <taxon>Flavobacteriia</taxon>
        <taxon>Flavobacteriales</taxon>
        <taxon>Weeksellaceae</taxon>
        <taxon>Chryseobacterium group</taxon>
        <taxon>Chryseobacterium</taxon>
    </lineage>
</organism>
<dbReference type="RefSeq" id="WP_191734963.1">
    <property type="nucleotide sequence ID" value="NZ_JACYFS010000001.1"/>
</dbReference>
<keyword evidence="2" id="KW-1185">Reference proteome</keyword>
<reference evidence="1 2" key="1">
    <citation type="submission" date="2020-09" db="EMBL/GenBank/DDBJ databases">
        <title>Genome seq and assembly of Chryseobacterium sp.</title>
        <authorList>
            <person name="Chhetri G."/>
        </authorList>
    </citation>
    <scope>NUCLEOTIDE SEQUENCE [LARGE SCALE GENOMIC DNA]</scope>
    <source>
        <strain evidence="1 2">GCR10</strain>
    </source>
</reference>
<evidence type="ECO:0000313" key="2">
    <source>
        <dbReference type="Proteomes" id="UP000637299"/>
    </source>
</evidence>
<evidence type="ECO:0000313" key="1">
    <source>
        <dbReference type="EMBL" id="MBD8081149.1"/>
    </source>
</evidence>